<dbReference type="Pfam" id="PF08634">
    <property type="entry name" value="Pet127"/>
    <property type="match status" value="1"/>
</dbReference>
<feature type="region of interest" description="Disordered" evidence="1">
    <location>
        <begin position="330"/>
        <end position="369"/>
    </location>
</feature>
<name>A0AAQ3RC12_9PEZI</name>
<feature type="region of interest" description="Disordered" evidence="1">
    <location>
        <begin position="194"/>
        <end position="218"/>
    </location>
</feature>
<keyword evidence="3" id="KW-1185">Reference proteome</keyword>
<evidence type="ECO:0000256" key="1">
    <source>
        <dbReference type="SAM" id="MobiDB-lite"/>
    </source>
</evidence>
<reference evidence="2 3" key="1">
    <citation type="submission" date="2023-11" db="EMBL/GenBank/DDBJ databases">
        <title>An acidophilic fungus is an integral part of prey digestion in a carnivorous sundew plant.</title>
        <authorList>
            <person name="Tsai I.J."/>
        </authorList>
    </citation>
    <scope>NUCLEOTIDE SEQUENCE [LARGE SCALE GENOMIC DNA]</scope>
    <source>
        <strain evidence="2">169a</strain>
    </source>
</reference>
<feature type="compositionally biased region" description="Polar residues" evidence="1">
    <location>
        <begin position="195"/>
        <end position="218"/>
    </location>
</feature>
<protein>
    <submittedName>
        <fullName evidence="2">Uncharacterized protein</fullName>
    </submittedName>
</protein>
<feature type="compositionally biased region" description="Basic residues" evidence="1">
    <location>
        <begin position="100"/>
        <end position="111"/>
    </location>
</feature>
<organism evidence="2 3">
    <name type="scientific">Acrodontium crateriforme</name>
    <dbReference type="NCBI Taxonomy" id="150365"/>
    <lineage>
        <taxon>Eukaryota</taxon>
        <taxon>Fungi</taxon>
        <taxon>Dikarya</taxon>
        <taxon>Ascomycota</taxon>
        <taxon>Pezizomycotina</taxon>
        <taxon>Dothideomycetes</taxon>
        <taxon>Dothideomycetidae</taxon>
        <taxon>Mycosphaerellales</taxon>
        <taxon>Teratosphaeriaceae</taxon>
        <taxon>Acrodontium</taxon>
    </lineage>
</organism>
<accession>A0AAQ3RC12</accession>
<feature type="region of interest" description="Disordered" evidence="1">
    <location>
        <begin position="388"/>
        <end position="436"/>
    </location>
</feature>
<proteinExistence type="predicted"/>
<dbReference type="GO" id="GO:0000964">
    <property type="term" value="P:mitochondrial RNA 5'-end processing"/>
    <property type="evidence" value="ECO:0007669"/>
    <property type="project" value="TreeGrafter"/>
</dbReference>
<dbReference type="AlphaFoldDB" id="A0AAQ3RC12"/>
<dbReference type="GO" id="GO:0005740">
    <property type="term" value="C:mitochondrial envelope"/>
    <property type="evidence" value="ECO:0007669"/>
    <property type="project" value="TreeGrafter"/>
</dbReference>
<feature type="compositionally biased region" description="Basic and acidic residues" evidence="1">
    <location>
        <begin position="393"/>
        <end position="406"/>
    </location>
</feature>
<feature type="region of interest" description="Disordered" evidence="1">
    <location>
        <begin position="890"/>
        <end position="917"/>
    </location>
</feature>
<dbReference type="EMBL" id="CP138584">
    <property type="protein sequence ID" value="WPH00808.1"/>
    <property type="molecule type" value="Genomic_DNA"/>
</dbReference>
<feature type="region of interest" description="Disordered" evidence="1">
    <location>
        <begin position="66"/>
        <end position="118"/>
    </location>
</feature>
<feature type="compositionally biased region" description="Basic and acidic residues" evidence="1">
    <location>
        <begin position="66"/>
        <end position="78"/>
    </location>
</feature>
<dbReference type="InterPro" id="IPR013943">
    <property type="entry name" value="Pet127"/>
</dbReference>
<dbReference type="PANTHER" id="PTHR31014:SF0">
    <property type="entry name" value="MITOCHONDRIAL TRANSLATION SYSTEM COMPONENT PET127-RELATED"/>
    <property type="match status" value="1"/>
</dbReference>
<dbReference type="PANTHER" id="PTHR31014">
    <property type="entry name" value="MITOCHONDRIAL TRANSLATION SYSTEM COMPONENT PET127-RELATED"/>
    <property type="match status" value="1"/>
</dbReference>
<sequence>MVRSLFPRQSSAFSNYVCLQCRHALASRQNGNVAQSRALSGSVNRRAGRSVDDWAENFNSLSAELDDGRSLDREERKGYGLGGKEENEDTGPDATAAPLTRKKRLAQRRKSASTPEAYTETILKHLEQSQRDGDISGDPSLDAIVANLGEGLPNPFTKASRGRNDIQEESGEPMKQETIFSSAVDDVVVPAGVIHNSQTPSDSTISSIPKYNFTKPQNGTTLMDKLRQMKQRPGWGGVRAQSEGTSSGTVKFATLREADKVSPKPKVIPANPNKPWGVKSEHLFEKIREDKDDTQAEDSVDSPSNEHARVYEDVSGDLLSLRNGVVEPLSRTQLKKTNRRARAEEMARTANAPEESTVYTNEASEPDEYPEIKMETSALSQKKAAAKAATKATAKERKAAANEKKVAKQGKKAGRKAPLQTRKGKSSKAEDKSKGNHTIAEAMLGTASHMSAAGHSLESSDVADAALSKAFEIQSLEATTLNVTPLKVPQPPVPPLQYGLDRVLFNPGVYQLQDPESRVYNFDPYLQKIMPVLDFNFDSLKEYKTSSEDDALCNIAKEHGKKYIGSTSSMTGTLGHFHYLLSNWRELNLNMLSRLFPDQATSFTNINRAPNAIFLRWKNGTYAIDADKEFDTGNVLMMLGKSMELLLTKPMEEYERYRKDSTNPITPEEKSQPESYQYTTMGDFLMRSQLDAHDSRLPGNGMFDLKTRAVLSVRMNADDYRQMTGYEINTIQGKYESYEREYYDMMRSTMLKYMLQARMGRMNGIFVAYHNVERIFGFQYVSIAEMDRAIHGQVTPNLGDQEFKISLSLMNQILNMATEKFPNTTLRFHFETQPQGKAAAHMLIFAEPMEEAEADEIQNSTKARIAEFERTMMGVENDNSEESLRHAQMEIDKAKPTKSVATSGAETSSSEETDEEKTFHKPLFMATLMPFNYTRPAGSDDSSWSHCPDNRPTDFKSDQEWKVSYILKESDTHPAEKWAKYVECKEKRRKHLERNDDDAEEKPSSYSKFLQGLSTKGRKFRDLLDKMEGENEKVVVGLPPVVENETTRRISKIPGWQAFDSDVKIEGVDDYMRWLYK</sequence>
<evidence type="ECO:0000313" key="3">
    <source>
        <dbReference type="Proteomes" id="UP001303373"/>
    </source>
</evidence>
<dbReference type="Proteomes" id="UP001303373">
    <property type="component" value="Chromosome 5"/>
</dbReference>
<evidence type="ECO:0000313" key="2">
    <source>
        <dbReference type="EMBL" id="WPH00808.1"/>
    </source>
</evidence>
<gene>
    <name evidence="2" type="ORF">R9X50_00363800</name>
</gene>
<feature type="region of interest" description="Disordered" evidence="1">
    <location>
        <begin position="146"/>
        <end position="174"/>
    </location>
</feature>